<accession>W5NBB7</accession>
<keyword evidence="4" id="KW-0645">Protease</keyword>
<reference evidence="7" key="2">
    <citation type="submission" date="2025-08" db="UniProtKB">
        <authorList>
            <consortium name="Ensembl"/>
        </authorList>
    </citation>
    <scope>IDENTIFICATION</scope>
</reference>
<dbReference type="SMART" id="SM00695">
    <property type="entry name" value="DUSP"/>
    <property type="match status" value="1"/>
</dbReference>
<keyword evidence="3" id="KW-0833">Ubl conjugation pathway</keyword>
<dbReference type="Ensembl" id="ENSLOCT00000017958.1">
    <property type="protein sequence ID" value="ENSLOCP00000017926.1"/>
    <property type="gene ID" value="ENSLOCG00000014568.1"/>
</dbReference>
<evidence type="ECO:0000313" key="7">
    <source>
        <dbReference type="Ensembl" id="ENSLOCP00000017926.1"/>
    </source>
</evidence>
<protein>
    <recommendedName>
        <fullName evidence="2">ubiquitinyl hydrolase 1</fullName>
        <ecNumber evidence="2">3.4.19.12</ecNumber>
    </recommendedName>
</protein>
<evidence type="ECO:0000259" key="6">
    <source>
        <dbReference type="PROSITE" id="PS51283"/>
    </source>
</evidence>
<keyword evidence="4" id="KW-0378">Hydrolase</keyword>
<dbReference type="InterPro" id="IPR006615">
    <property type="entry name" value="Pept_C19_DUSP"/>
</dbReference>
<reference evidence="7" key="3">
    <citation type="submission" date="2025-09" db="UniProtKB">
        <authorList>
            <consortium name="Ensembl"/>
        </authorList>
    </citation>
    <scope>IDENTIFICATION</scope>
</reference>
<dbReference type="Proteomes" id="UP000018468">
    <property type="component" value="Linkage group LG1"/>
</dbReference>
<organism evidence="7 8">
    <name type="scientific">Lepisosteus oculatus</name>
    <name type="common">Spotted gar</name>
    <dbReference type="NCBI Taxonomy" id="7918"/>
    <lineage>
        <taxon>Eukaryota</taxon>
        <taxon>Metazoa</taxon>
        <taxon>Chordata</taxon>
        <taxon>Craniata</taxon>
        <taxon>Vertebrata</taxon>
        <taxon>Euteleostomi</taxon>
        <taxon>Actinopterygii</taxon>
        <taxon>Neopterygii</taxon>
        <taxon>Holostei</taxon>
        <taxon>Semionotiformes</taxon>
        <taxon>Lepisosteidae</taxon>
        <taxon>Lepisosteus</taxon>
    </lineage>
</organism>
<dbReference type="EMBL" id="AHAT01006612">
    <property type="status" value="NOT_ANNOTATED_CDS"/>
    <property type="molecule type" value="Genomic_DNA"/>
</dbReference>
<dbReference type="eggNOG" id="KOG1870">
    <property type="taxonomic scope" value="Eukaryota"/>
</dbReference>
<dbReference type="Bgee" id="ENSLOCG00000014568">
    <property type="expression patterns" value="Expressed in zone of skin and 11 other cell types or tissues"/>
</dbReference>
<dbReference type="AlphaFoldDB" id="W5NBB7"/>
<dbReference type="GO" id="GO:0004843">
    <property type="term" value="F:cysteine-type deubiquitinase activity"/>
    <property type="evidence" value="ECO:0007669"/>
    <property type="project" value="UniProtKB-EC"/>
</dbReference>
<evidence type="ECO:0000313" key="8">
    <source>
        <dbReference type="Proteomes" id="UP000018468"/>
    </source>
</evidence>
<evidence type="ECO:0000256" key="4">
    <source>
        <dbReference type="ARBA" id="ARBA00022807"/>
    </source>
</evidence>
<dbReference type="GeneTree" id="ENSGT00940000160485"/>
<name>W5NBB7_LEPOC</name>
<reference evidence="8" key="1">
    <citation type="submission" date="2011-12" db="EMBL/GenBank/DDBJ databases">
        <title>The Draft Genome of Lepisosteus oculatus.</title>
        <authorList>
            <consortium name="The Broad Institute Genome Assembly &amp; Analysis Group"/>
            <consortium name="Computational R&amp;D Group"/>
            <consortium name="and Sequencing Platform"/>
            <person name="Di Palma F."/>
            <person name="Alfoldi J."/>
            <person name="Johnson J."/>
            <person name="Berlin A."/>
            <person name="Gnerre S."/>
            <person name="Jaffe D."/>
            <person name="MacCallum I."/>
            <person name="Young S."/>
            <person name="Walker B.J."/>
            <person name="Lander E.S."/>
            <person name="Lindblad-Toh K."/>
        </authorList>
    </citation>
    <scope>NUCLEOTIDE SEQUENCE [LARGE SCALE GENOMIC DNA]</scope>
</reference>
<sequence>MAAAAVTASSSAEPPGLETQRGEIEDIIQGHRLRAGDSWYLLDLHWFKQWKEYVHMGDQNSSAFPGRIDNAELFEDLESCRLKERLVEEEDFILVPAEAWRKLLAWYGMAPEQPPLERKVRGPCPGTLGLGVHSTPICSVPPVPALRGVSQPRFIPGHGHALPGGLAGPRCPGALGEGGRASISADAGSPQFPTAPADCCRESEGHDAGTGTAPPLAWPRLGDEGESSC</sequence>
<dbReference type="HOGENOM" id="CLU_1212203_0_0_1"/>
<dbReference type="InterPro" id="IPR035927">
    <property type="entry name" value="DUSP-like_sf"/>
</dbReference>
<proteinExistence type="predicted"/>
<keyword evidence="4" id="KW-0788">Thiol protease</keyword>
<evidence type="ECO:0000256" key="5">
    <source>
        <dbReference type="SAM" id="MobiDB-lite"/>
    </source>
</evidence>
<dbReference type="Pfam" id="PF06337">
    <property type="entry name" value="DUSP"/>
    <property type="match status" value="1"/>
</dbReference>
<evidence type="ECO:0000256" key="1">
    <source>
        <dbReference type="ARBA" id="ARBA00000707"/>
    </source>
</evidence>
<evidence type="ECO:0000256" key="3">
    <source>
        <dbReference type="ARBA" id="ARBA00022786"/>
    </source>
</evidence>
<dbReference type="STRING" id="7918.ENSLOCP00000017926"/>
<keyword evidence="8" id="KW-1185">Reference proteome</keyword>
<dbReference type="Gene3D" id="3.30.2230.10">
    <property type="entry name" value="DUSP-like"/>
    <property type="match status" value="1"/>
</dbReference>
<dbReference type="SUPFAM" id="SSF143791">
    <property type="entry name" value="DUSP-like"/>
    <property type="match status" value="1"/>
</dbReference>
<feature type="domain" description="DUSP" evidence="6">
    <location>
        <begin position="15"/>
        <end position="121"/>
    </location>
</feature>
<evidence type="ECO:0000256" key="2">
    <source>
        <dbReference type="ARBA" id="ARBA00012759"/>
    </source>
</evidence>
<dbReference type="PROSITE" id="PS51283">
    <property type="entry name" value="DUSP"/>
    <property type="match status" value="1"/>
</dbReference>
<dbReference type="InParanoid" id="W5NBB7"/>
<dbReference type="EC" id="3.4.19.12" evidence="2"/>
<comment type="catalytic activity">
    <reaction evidence="1">
        <text>Thiol-dependent hydrolysis of ester, thioester, amide, peptide and isopeptide bonds formed by the C-terminal Gly of ubiquitin (a 76-residue protein attached to proteins as an intracellular targeting signal).</text>
        <dbReference type="EC" id="3.4.19.12"/>
    </reaction>
</comment>
<feature type="region of interest" description="Disordered" evidence="5">
    <location>
        <begin position="175"/>
        <end position="229"/>
    </location>
</feature>